<feature type="domain" description="4Fe-4S ferredoxin-type" evidence="7">
    <location>
        <begin position="40"/>
        <end position="69"/>
    </location>
</feature>
<sequence length="101" mass="11176">MIKKASEINETTPWQEMTVGGEIYEGGTAALVNTGDWRTYTPGFLAEKCTHCMLCIPYCPDSSIPVKDGKRQNFDLMHCKGCGICYKVCPMKAITFDKEGA</sequence>
<keyword evidence="2" id="KW-0004">4Fe-4S</keyword>
<dbReference type="PROSITE" id="PS51379">
    <property type="entry name" value="4FE4S_FER_2"/>
    <property type="match status" value="2"/>
</dbReference>
<evidence type="ECO:0000259" key="7">
    <source>
        <dbReference type="PROSITE" id="PS51379"/>
    </source>
</evidence>
<name>A0A8J7W0P1_9FIRM</name>
<dbReference type="InterPro" id="IPR017900">
    <property type="entry name" value="4Fe4S_Fe_S_CS"/>
</dbReference>
<dbReference type="NCBIfam" id="TIGR02179">
    <property type="entry name" value="PorD_KorD"/>
    <property type="match status" value="1"/>
</dbReference>
<proteinExistence type="predicted"/>
<keyword evidence="5" id="KW-0408">Iron</keyword>
<keyword evidence="6" id="KW-0411">Iron-sulfur</keyword>
<organism evidence="8 9">
    <name type="scientific">Sinanaerobacter chloroacetimidivorans</name>
    <dbReference type="NCBI Taxonomy" id="2818044"/>
    <lineage>
        <taxon>Bacteria</taxon>
        <taxon>Bacillati</taxon>
        <taxon>Bacillota</taxon>
        <taxon>Clostridia</taxon>
        <taxon>Peptostreptococcales</taxon>
        <taxon>Anaerovoracaceae</taxon>
        <taxon>Sinanaerobacter</taxon>
    </lineage>
</organism>
<keyword evidence="9" id="KW-1185">Reference proteome</keyword>
<keyword evidence="4" id="KW-0677">Repeat</keyword>
<evidence type="ECO:0000256" key="4">
    <source>
        <dbReference type="ARBA" id="ARBA00022737"/>
    </source>
</evidence>
<evidence type="ECO:0000256" key="2">
    <source>
        <dbReference type="ARBA" id="ARBA00022485"/>
    </source>
</evidence>
<dbReference type="GO" id="GO:0046872">
    <property type="term" value="F:metal ion binding"/>
    <property type="evidence" value="ECO:0007669"/>
    <property type="project" value="UniProtKB-KW"/>
</dbReference>
<dbReference type="Gene3D" id="3.30.70.20">
    <property type="match status" value="1"/>
</dbReference>
<reference evidence="8" key="1">
    <citation type="submission" date="2021-04" db="EMBL/GenBank/DDBJ databases">
        <title>Sinoanaerobacter chloroacetimidivorans sp. nov., an obligate anaerobic bacterium isolated from anaerobic sludge.</title>
        <authorList>
            <person name="Bao Y."/>
        </authorList>
    </citation>
    <scope>NUCLEOTIDE SEQUENCE</scope>
    <source>
        <strain evidence="8">BAD-6</strain>
    </source>
</reference>
<dbReference type="PROSITE" id="PS00198">
    <property type="entry name" value="4FE4S_FER_1"/>
    <property type="match status" value="1"/>
</dbReference>
<reference evidence="8" key="2">
    <citation type="submission" date="2021-04" db="EMBL/GenBank/DDBJ databases">
        <authorList>
            <person name="Liu J."/>
        </authorList>
    </citation>
    <scope>NUCLEOTIDE SEQUENCE</scope>
    <source>
        <strain evidence="8">BAD-6</strain>
    </source>
</reference>
<dbReference type="Pfam" id="PF13187">
    <property type="entry name" value="Fer4_9"/>
    <property type="match status" value="1"/>
</dbReference>
<dbReference type="GO" id="GO:0016625">
    <property type="term" value="F:oxidoreductase activity, acting on the aldehyde or oxo group of donors, iron-sulfur protein as acceptor"/>
    <property type="evidence" value="ECO:0007669"/>
    <property type="project" value="InterPro"/>
</dbReference>
<protein>
    <submittedName>
        <fullName evidence="8">4Fe-4S binding protein</fullName>
    </submittedName>
</protein>
<evidence type="ECO:0000256" key="3">
    <source>
        <dbReference type="ARBA" id="ARBA00022723"/>
    </source>
</evidence>
<comment type="caution">
    <text evidence="8">The sequence shown here is derived from an EMBL/GenBank/DDBJ whole genome shotgun (WGS) entry which is preliminary data.</text>
</comment>
<feature type="domain" description="4Fe-4S ferredoxin-type" evidence="7">
    <location>
        <begin position="70"/>
        <end position="99"/>
    </location>
</feature>
<comment type="cofactor">
    <cofactor evidence="1">
        <name>[4Fe-4S] cluster</name>
        <dbReference type="ChEBI" id="CHEBI:49883"/>
    </cofactor>
</comment>
<dbReference type="InterPro" id="IPR011898">
    <property type="entry name" value="PorD_KorD"/>
</dbReference>
<dbReference type="InterPro" id="IPR017896">
    <property type="entry name" value="4Fe4S_Fe-S-bd"/>
</dbReference>
<evidence type="ECO:0000256" key="1">
    <source>
        <dbReference type="ARBA" id="ARBA00001966"/>
    </source>
</evidence>
<dbReference type="Proteomes" id="UP000675664">
    <property type="component" value="Unassembled WGS sequence"/>
</dbReference>
<dbReference type="RefSeq" id="WP_227017552.1">
    <property type="nucleotide sequence ID" value="NZ_JAGSND010000003.1"/>
</dbReference>
<accession>A0A8J7W0P1</accession>
<dbReference type="SUPFAM" id="SSF54862">
    <property type="entry name" value="4Fe-4S ferredoxins"/>
    <property type="match status" value="1"/>
</dbReference>
<dbReference type="PANTHER" id="PTHR43724">
    <property type="entry name" value="PYRUVATE SYNTHASE SUBUNIT PORD"/>
    <property type="match status" value="1"/>
</dbReference>
<dbReference type="EMBL" id="JAGSND010000003">
    <property type="protein sequence ID" value="MBR0597418.1"/>
    <property type="molecule type" value="Genomic_DNA"/>
</dbReference>
<evidence type="ECO:0000313" key="9">
    <source>
        <dbReference type="Proteomes" id="UP000675664"/>
    </source>
</evidence>
<dbReference type="PANTHER" id="PTHR43724:SF1">
    <property type="entry name" value="PYRUVATE SYNTHASE SUBUNIT PORD"/>
    <property type="match status" value="1"/>
</dbReference>
<evidence type="ECO:0000256" key="5">
    <source>
        <dbReference type="ARBA" id="ARBA00023004"/>
    </source>
</evidence>
<gene>
    <name evidence="8" type="ORF">KCX82_06015</name>
</gene>
<dbReference type="GO" id="GO:0051539">
    <property type="term" value="F:4 iron, 4 sulfur cluster binding"/>
    <property type="evidence" value="ECO:0007669"/>
    <property type="project" value="UniProtKB-KW"/>
</dbReference>
<keyword evidence="3" id="KW-0479">Metal-binding</keyword>
<dbReference type="AlphaFoldDB" id="A0A8J7W0P1"/>
<evidence type="ECO:0000313" key="8">
    <source>
        <dbReference type="EMBL" id="MBR0597418.1"/>
    </source>
</evidence>
<evidence type="ECO:0000256" key="6">
    <source>
        <dbReference type="ARBA" id="ARBA00023014"/>
    </source>
</evidence>